<keyword evidence="1" id="KW-0472">Membrane</keyword>
<protein>
    <submittedName>
        <fullName evidence="2">Uncharacterized protein</fullName>
    </submittedName>
</protein>
<accession>A0A8H7QP45</accession>
<keyword evidence="3" id="KW-1185">Reference proteome</keyword>
<evidence type="ECO:0000313" key="2">
    <source>
        <dbReference type="EMBL" id="KAG2195897.1"/>
    </source>
</evidence>
<name>A0A8H7QP45_9FUNG</name>
<feature type="transmembrane region" description="Helical" evidence="1">
    <location>
        <begin position="233"/>
        <end position="251"/>
    </location>
</feature>
<dbReference type="AlphaFoldDB" id="A0A8H7QP45"/>
<sequence>MKTFIHFSVLLTNYPGGLSQAWASNSLTKLLYKSSKSSIIASFSSSSSLLQSITSNASSTVSPLFLSETPPSNAAAATTFRVLYSPFPVCFLPDTSNESHALFSSGLLYYFLFPFSDDRLWQLILCRLEHFHLGFFLLGSINNIYFTYKILNEMFNIVLLGDGQDEEDIEVEEQSLDSITRRLSKVVKGFLLVYCCSLVILFWIHFNIFAFHVDAQYEYTSKQFVAELPLWTLRWVTLGVAVGDFATRGIYRWLSKMTNCVDQEDVLSLPEEQ</sequence>
<gene>
    <name evidence="2" type="ORF">INT47_002940</name>
</gene>
<feature type="transmembrane region" description="Helical" evidence="1">
    <location>
        <begin position="191"/>
        <end position="213"/>
    </location>
</feature>
<reference evidence="2" key="1">
    <citation type="submission" date="2020-12" db="EMBL/GenBank/DDBJ databases">
        <title>Metabolic potential, ecology and presence of endohyphal bacteria is reflected in genomic diversity of Mucoromycotina.</title>
        <authorList>
            <person name="Muszewska A."/>
            <person name="Okrasinska A."/>
            <person name="Steczkiewicz K."/>
            <person name="Drgas O."/>
            <person name="Orlowska M."/>
            <person name="Perlinska-Lenart U."/>
            <person name="Aleksandrzak-Piekarczyk T."/>
            <person name="Szatraj K."/>
            <person name="Zielenkiewicz U."/>
            <person name="Pilsyk S."/>
            <person name="Malc E."/>
            <person name="Mieczkowski P."/>
            <person name="Kruszewska J.S."/>
            <person name="Biernat P."/>
            <person name="Pawlowska J."/>
        </authorList>
    </citation>
    <scope>NUCLEOTIDE SEQUENCE</scope>
    <source>
        <strain evidence="2">WA0000017839</strain>
    </source>
</reference>
<evidence type="ECO:0000313" key="3">
    <source>
        <dbReference type="Proteomes" id="UP000603453"/>
    </source>
</evidence>
<evidence type="ECO:0000256" key="1">
    <source>
        <dbReference type="SAM" id="Phobius"/>
    </source>
</evidence>
<organism evidence="2 3">
    <name type="scientific">Mucor saturninus</name>
    <dbReference type="NCBI Taxonomy" id="64648"/>
    <lineage>
        <taxon>Eukaryota</taxon>
        <taxon>Fungi</taxon>
        <taxon>Fungi incertae sedis</taxon>
        <taxon>Mucoromycota</taxon>
        <taxon>Mucoromycotina</taxon>
        <taxon>Mucoromycetes</taxon>
        <taxon>Mucorales</taxon>
        <taxon>Mucorineae</taxon>
        <taxon>Mucoraceae</taxon>
        <taxon>Mucor</taxon>
    </lineage>
</organism>
<keyword evidence="1" id="KW-1133">Transmembrane helix</keyword>
<dbReference type="Proteomes" id="UP000603453">
    <property type="component" value="Unassembled WGS sequence"/>
</dbReference>
<comment type="caution">
    <text evidence="2">The sequence shown here is derived from an EMBL/GenBank/DDBJ whole genome shotgun (WGS) entry which is preliminary data.</text>
</comment>
<keyword evidence="1" id="KW-0812">Transmembrane</keyword>
<dbReference type="OrthoDB" id="264354at2759"/>
<dbReference type="EMBL" id="JAEPRD010000159">
    <property type="protein sequence ID" value="KAG2195897.1"/>
    <property type="molecule type" value="Genomic_DNA"/>
</dbReference>
<proteinExistence type="predicted"/>